<feature type="binding site" evidence="7">
    <location>
        <begin position="74"/>
        <end position="75"/>
    </location>
    <ligand>
        <name>substrate</name>
    </ligand>
</feature>
<dbReference type="InterPro" id="IPR001920">
    <property type="entry name" value="Asp/Glu_race"/>
</dbReference>
<dbReference type="PROSITE" id="PS00923">
    <property type="entry name" value="ASP_GLU_RACEMASE_1"/>
    <property type="match status" value="1"/>
</dbReference>
<feature type="binding site" evidence="7">
    <location>
        <begin position="9"/>
        <end position="10"/>
    </location>
    <ligand>
        <name>substrate</name>
    </ligand>
</feature>
<feature type="active site" description="Proton donor/acceptor" evidence="7">
    <location>
        <position position="183"/>
    </location>
</feature>
<dbReference type="InterPro" id="IPR004391">
    <property type="entry name" value="Glu_race"/>
</dbReference>
<reference evidence="8 9" key="1">
    <citation type="submission" date="2017-07" db="EMBL/GenBank/DDBJ databases">
        <title>Phenotypical and genomic characterization of a clinical isolate of Shewanella bicestrii sp. nov. producing an extended-spectrum beta-lactamase and a new oxacillinase variant.</title>
        <authorList>
            <person name="Jousset A.B."/>
            <person name="Bonnin R.A."/>
            <person name="Girlich D."/>
            <person name="Dabos L."/>
            <person name="Potron A."/>
            <person name="Dortet L."/>
            <person name="Glaser P."/>
            <person name="Naas T."/>
        </authorList>
    </citation>
    <scope>NUCLEOTIDE SEQUENCE [LARGE SCALE GENOMIC DNA]</scope>
    <source>
        <strain evidence="8 9">JAB-1</strain>
    </source>
</reference>
<dbReference type="Gene3D" id="3.40.50.1860">
    <property type="match status" value="2"/>
</dbReference>
<dbReference type="GO" id="GO:0008360">
    <property type="term" value="P:regulation of cell shape"/>
    <property type="evidence" value="ECO:0007669"/>
    <property type="project" value="UniProtKB-KW"/>
</dbReference>
<proteinExistence type="inferred from homology"/>
<evidence type="ECO:0000313" key="8">
    <source>
        <dbReference type="EMBL" id="ASK67533.1"/>
    </source>
</evidence>
<comment type="pathway">
    <text evidence="7">Cell wall biogenesis; peptidoglycan biosynthesis.</text>
</comment>
<dbReference type="RefSeq" id="WP_089066692.1">
    <property type="nucleotide sequence ID" value="NZ_CP022358.1"/>
</dbReference>
<sequence length="273" mass="29612">MSQPILVFDSGIGGLSVLAEIRKLLPHHDYCYLFDNARLPYGELEEQELISGCVALIDQVVERTHAAIVVVACNTASTVVLPALRATLSIPVVGVVPAIKPAAQLSKSKRIGLLATPGTVKRHYTYELISQFADDCHVELFGSSELVLMAEQKIATGQLDMVRLTQVLSPIVEADLDVLVLGCTHFPMLRDELQQVLGQGVTLLDSGEAIAKRVKTLLAETKIDEQVQEEDAHSNLLMQAFYTKAEISEGLATTLVDCGFSTLERITTINSNG</sequence>
<dbReference type="KEGG" id="sbj:CF168_00920"/>
<dbReference type="HAMAP" id="MF_00258">
    <property type="entry name" value="Glu_racemase"/>
    <property type="match status" value="1"/>
</dbReference>
<comment type="catalytic activity">
    <reaction evidence="1 7">
        <text>L-glutamate = D-glutamate</text>
        <dbReference type="Rhea" id="RHEA:12813"/>
        <dbReference type="ChEBI" id="CHEBI:29985"/>
        <dbReference type="ChEBI" id="CHEBI:29986"/>
        <dbReference type="EC" id="5.1.1.3"/>
    </reaction>
</comment>
<dbReference type="FunFam" id="3.40.50.1860:FF:000001">
    <property type="entry name" value="Glutamate racemase"/>
    <property type="match status" value="1"/>
</dbReference>
<dbReference type="GO" id="GO:0071555">
    <property type="term" value="P:cell wall organization"/>
    <property type="evidence" value="ECO:0007669"/>
    <property type="project" value="UniProtKB-KW"/>
</dbReference>
<keyword evidence="9" id="KW-1185">Reference proteome</keyword>
<protein>
    <recommendedName>
        <fullName evidence="2 7">Glutamate racemase</fullName>
        <ecNumber evidence="2 7">5.1.1.3</ecNumber>
    </recommendedName>
</protein>
<accession>A0A220UIL1</accession>
<dbReference type="UniPathway" id="UPA00219"/>
<feature type="binding site" evidence="7">
    <location>
        <begin position="184"/>
        <end position="185"/>
    </location>
    <ligand>
        <name>substrate</name>
    </ligand>
</feature>
<evidence type="ECO:0000256" key="2">
    <source>
        <dbReference type="ARBA" id="ARBA00013090"/>
    </source>
</evidence>
<dbReference type="AlphaFoldDB" id="A0A220UIL1"/>
<keyword evidence="5 7" id="KW-0413">Isomerase</keyword>
<evidence type="ECO:0000256" key="6">
    <source>
        <dbReference type="ARBA" id="ARBA00023316"/>
    </source>
</evidence>
<dbReference type="InterPro" id="IPR018187">
    <property type="entry name" value="Asp/Glu_racemase_AS_1"/>
</dbReference>
<keyword evidence="3 7" id="KW-0133">Cell shape</keyword>
<dbReference type="NCBIfam" id="TIGR00067">
    <property type="entry name" value="glut_race"/>
    <property type="match status" value="1"/>
</dbReference>
<comment type="function">
    <text evidence="7">Provides the (R)-glutamate required for cell wall biosynthesis.</text>
</comment>
<feature type="binding site" evidence="7">
    <location>
        <begin position="41"/>
        <end position="42"/>
    </location>
    <ligand>
        <name>substrate</name>
    </ligand>
</feature>
<dbReference type="PANTHER" id="PTHR21198">
    <property type="entry name" value="GLUTAMATE RACEMASE"/>
    <property type="match status" value="1"/>
</dbReference>
<evidence type="ECO:0000256" key="5">
    <source>
        <dbReference type="ARBA" id="ARBA00023235"/>
    </source>
</evidence>
<feature type="active site" description="Proton donor/acceptor" evidence="7">
    <location>
        <position position="73"/>
    </location>
</feature>
<keyword evidence="6 7" id="KW-0961">Cell wall biogenesis/degradation</keyword>
<evidence type="ECO:0000256" key="4">
    <source>
        <dbReference type="ARBA" id="ARBA00022984"/>
    </source>
</evidence>
<comment type="similarity">
    <text evidence="7">Belongs to the aspartate/glutamate racemases family.</text>
</comment>
<evidence type="ECO:0000256" key="1">
    <source>
        <dbReference type="ARBA" id="ARBA00001602"/>
    </source>
</evidence>
<dbReference type="Proteomes" id="UP000198367">
    <property type="component" value="Chromosome"/>
</dbReference>
<evidence type="ECO:0000256" key="7">
    <source>
        <dbReference type="HAMAP-Rule" id="MF_00258"/>
    </source>
</evidence>
<organism evidence="8 9">
    <name type="scientific">Shewanella bicestrii</name>
    <dbReference type="NCBI Taxonomy" id="2018305"/>
    <lineage>
        <taxon>Bacteria</taxon>
        <taxon>Pseudomonadati</taxon>
        <taxon>Pseudomonadota</taxon>
        <taxon>Gammaproteobacteria</taxon>
        <taxon>Alteromonadales</taxon>
        <taxon>Shewanellaceae</taxon>
        <taxon>Shewanella</taxon>
    </lineage>
</organism>
<dbReference type="EMBL" id="CP022358">
    <property type="protein sequence ID" value="ASK67533.1"/>
    <property type="molecule type" value="Genomic_DNA"/>
</dbReference>
<dbReference type="GO" id="GO:0008881">
    <property type="term" value="F:glutamate racemase activity"/>
    <property type="evidence" value="ECO:0007669"/>
    <property type="project" value="UniProtKB-UniRule"/>
</dbReference>
<dbReference type="InterPro" id="IPR033134">
    <property type="entry name" value="Asp/Glu_racemase_AS_2"/>
</dbReference>
<evidence type="ECO:0000256" key="3">
    <source>
        <dbReference type="ARBA" id="ARBA00022960"/>
    </source>
</evidence>
<dbReference type="InterPro" id="IPR015942">
    <property type="entry name" value="Asp/Glu/hydantoin_racemase"/>
</dbReference>
<keyword evidence="4 7" id="KW-0573">Peptidoglycan synthesis</keyword>
<dbReference type="PROSITE" id="PS00924">
    <property type="entry name" value="ASP_GLU_RACEMASE_2"/>
    <property type="match status" value="1"/>
</dbReference>
<dbReference type="PANTHER" id="PTHR21198:SF2">
    <property type="entry name" value="GLUTAMATE RACEMASE"/>
    <property type="match status" value="1"/>
</dbReference>
<evidence type="ECO:0000313" key="9">
    <source>
        <dbReference type="Proteomes" id="UP000198367"/>
    </source>
</evidence>
<dbReference type="GO" id="GO:0009252">
    <property type="term" value="P:peptidoglycan biosynthetic process"/>
    <property type="evidence" value="ECO:0007669"/>
    <property type="project" value="UniProtKB-UniRule"/>
</dbReference>
<name>A0A220UIL1_9GAMM</name>
<dbReference type="SUPFAM" id="SSF53681">
    <property type="entry name" value="Aspartate/glutamate racemase"/>
    <property type="match status" value="2"/>
</dbReference>
<dbReference type="Pfam" id="PF01177">
    <property type="entry name" value="Asp_Glu_race"/>
    <property type="match status" value="1"/>
</dbReference>
<dbReference type="EC" id="5.1.1.3" evidence="2 7"/>
<gene>
    <name evidence="7" type="primary">murI</name>
    <name evidence="8" type="ORF">CF168_00920</name>
</gene>